<organism evidence="6">
    <name type="scientific">Cacopsylla melanoneura</name>
    <dbReference type="NCBI Taxonomy" id="428564"/>
    <lineage>
        <taxon>Eukaryota</taxon>
        <taxon>Metazoa</taxon>
        <taxon>Ecdysozoa</taxon>
        <taxon>Arthropoda</taxon>
        <taxon>Hexapoda</taxon>
        <taxon>Insecta</taxon>
        <taxon>Pterygota</taxon>
        <taxon>Neoptera</taxon>
        <taxon>Paraneoptera</taxon>
        <taxon>Hemiptera</taxon>
        <taxon>Sternorrhyncha</taxon>
        <taxon>Psylloidea</taxon>
        <taxon>Psyllidae</taxon>
        <taxon>Psyllinae</taxon>
        <taxon>Cacopsylla</taxon>
    </lineage>
</organism>
<feature type="compositionally biased region" description="Low complexity" evidence="4">
    <location>
        <begin position="453"/>
        <end position="464"/>
    </location>
</feature>
<dbReference type="GO" id="GO:0003723">
    <property type="term" value="F:RNA binding"/>
    <property type="evidence" value="ECO:0007669"/>
    <property type="project" value="UniProtKB-KW"/>
</dbReference>
<keyword evidence="1" id="KW-0677">Repeat</keyword>
<dbReference type="CDD" id="cd10910">
    <property type="entry name" value="PIN_limkain_b1_N_like"/>
    <property type="match status" value="1"/>
</dbReference>
<feature type="domain" description="HTH OST-type" evidence="5">
    <location>
        <begin position="945"/>
        <end position="1020"/>
    </location>
</feature>
<evidence type="ECO:0000256" key="4">
    <source>
        <dbReference type="SAM" id="MobiDB-lite"/>
    </source>
</evidence>
<feature type="region of interest" description="Disordered" evidence="4">
    <location>
        <begin position="1424"/>
        <end position="1444"/>
    </location>
</feature>
<dbReference type="InterPro" id="IPR024768">
    <property type="entry name" value="Marf1"/>
</dbReference>
<feature type="domain" description="HTH OST-type" evidence="5">
    <location>
        <begin position="1051"/>
        <end position="1126"/>
    </location>
</feature>
<feature type="domain" description="HTH OST-type" evidence="5">
    <location>
        <begin position="1261"/>
        <end position="1334"/>
    </location>
</feature>
<dbReference type="InterPro" id="IPR034189">
    <property type="entry name" value="MARF1_RRM1"/>
</dbReference>
<feature type="region of interest" description="Disordered" evidence="4">
    <location>
        <begin position="332"/>
        <end position="464"/>
    </location>
</feature>
<feature type="region of interest" description="Disordered" evidence="4">
    <location>
        <begin position="525"/>
        <end position="544"/>
    </location>
</feature>
<feature type="region of interest" description="Disordered" evidence="4">
    <location>
        <begin position="491"/>
        <end position="514"/>
    </location>
</feature>
<protein>
    <submittedName>
        <fullName evidence="6">Meiosis arrest female protein 1</fullName>
    </submittedName>
</protein>
<dbReference type="GO" id="GO:0005777">
    <property type="term" value="C:peroxisome"/>
    <property type="evidence" value="ECO:0007669"/>
    <property type="project" value="InterPro"/>
</dbReference>
<feature type="compositionally biased region" description="Polar residues" evidence="4">
    <location>
        <begin position="402"/>
        <end position="419"/>
    </location>
</feature>
<feature type="compositionally biased region" description="Polar residues" evidence="4">
    <location>
        <begin position="1424"/>
        <end position="1440"/>
    </location>
</feature>
<dbReference type="InterPro" id="IPR045602">
    <property type="entry name" value="MARF1_LOTUS"/>
</dbReference>
<feature type="compositionally biased region" description="Polar residues" evidence="4">
    <location>
        <begin position="1"/>
        <end position="25"/>
    </location>
</feature>
<dbReference type="Gene3D" id="3.40.50.1010">
    <property type="entry name" value="5'-nuclease"/>
    <property type="match status" value="1"/>
</dbReference>
<dbReference type="Pfam" id="PF01936">
    <property type="entry name" value="NYN"/>
    <property type="match status" value="1"/>
</dbReference>
<dbReference type="GO" id="GO:1905762">
    <property type="term" value="F:CCR4-NOT complex binding"/>
    <property type="evidence" value="ECO:0007669"/>
    <property type="project" value="TreeGrafter"/>
</dbReference>
<dbReference type="GO" id="GO:0010468">
    <property type="term" value="P:regulation of gene expression"/>
    <property type="evidence" value="ECO:0007669"/>
    <property type="project" value="InterPro"/>
</dbReference>
<dbReference type="PANTHER" id="PTHR14379">
    <property type="entry name" value="LIMKAIN B LKAP"/>
    <property type="match status" value="1"/>
</dbReference>
<evidence type="ECO:0000259" key="5">
    <source>
        <dbReference type="PROSITE" id="PS51644"/>
    </source>
</evidence>
<dbReference type="InterPro" id="IPR041966">
    <property type="entry name" value="LOTUS-like"/>
</dbReference>
<evidence type="ECO:0000313" key="6">
    <source>
        <dbReference type="EMBL" id="CAG6628287.1"/>
    </source>
</evidence>
<feature type="compositionally biased region" description="Gly residues" evidence="4">
    <location>
        <begin position="372"/>
        <end position="385"/>
    </location>
</feature>
<dbReference type="Pfam" id="PF12872">
    <property type="entry name" value="OST-HTH"/>
    <property type="match status" value="5"/>
</dbReference>
<dbReference type="Gene3D" id="3.30.70.330">
    <property type="match status" value="2"/>
</dbReference>
<dbReference type="EMBL" id="HBUF01067783">
    <property type="protein sequence ID" value="CAG6628287.1"/>
    <property type="molecule type" value="Transcribed_RNA"/>
</dbReference>
<dbReference type="Pfam" id="PF11608">
    <property type="entry name" value="RRM_MARF1"/>
    <property type="match status" value="1"/>
</dbReference>
<proteinExistence type="predicted"/>
<dbReference type="InterPro" id="IPR035979">
    <property type="entry name" value="RBD_domain_sf"/>
</dbReference>
<dbReference type="SUPFAM" id="SSF54928">
    <property type="entry name" value="RNA-binding domain, RBD"/>
    <property type="match status" value="1"/>
</dbReference>
<dbReference type="Gene3D" id="3.30.420.610">
    <property type="entry name" value="LOTUS domain-like"/>
    <property type="match status" value="3"/>
</dbReference>
<feature type="compositionally biased region" description="Low complexity" evidence="4">
    <location>
        <begin position="495"/>
        <end position="514"/>
    </location>
</feature>
<evidence type="ECO:0000256" key="1">
    <source>
        <dbReference type="ARBA" id="ARBA00022737"/>
    </source>
</evidence>
<dbReference type="Pfam" id="PF19687">
    <property type="entry name" value="MARF1_LOTUS"/>
    <property type="match status" value="1"/>
</dbReference>
<evidence type="ECO:0000256" key="2">
    <source>
        <dbReference type="ARBA" id="ARBA00022884"/>
    </source>
</evidence>
<keyword evidence="2" id="KW-0694">RNA-binding</keyword>
<dbReference type="PANTHER" id="PTHR14379:SF3">
    <property type="entry name" value="MEIOSIS REGULATOR AND MRNA STABILITY FACTOR 1"/>
    <property type="match status" value="1"/>
</dbReference>
<dbReference type="GO" id="GO:0004540">
    <property type="term" value="F:RNA nuclease activity"/>
    <property type="evidence" value="ECO:0007669"/>
    <property type="project" value="InterPro"/>
</dbReference>
<sequence>MLSTETLLSCDTRLSQQQESTSNSAPPTFKFPPPPSLIKTFLPLPAPPTTTLSSPAYVMSTSDVESNSDTSADDYATASGRSKISKVATKVPVATSLPPIGVFWDIENCQIPRGRSALSVAQTIRDNFFDGYREVEFVVVCDVKKENAQIIQELNDAQVNLIHVSSTCKNAADAKLRQSIRRFADIHAAPAAIILISGDVNFAADLSDLRHRKKMHVILLHNDRCSDSLILCASEHHDYTALVSNLPLRGTTCKITASGPAEVLVTGLPPGMDHSRIRNRLKRLSENCGGRVGIITDYATTIRFPNYEFASRCQKRIDSEHVFGSKIHVGPPVLVQPSPGRNYPTTHTGFGQQQQQRSQRRHYNSEGEHGGEYGGGQYSGGGGGYNSNQENIQDPTPGFQLWHSQNNKSSFQNYHRSSSNNGGGNGNGGTTAMNGGRPVLGNSNGNAGHYCKSGGQQQQQSSSQPITILKRTSPLPPNFLFNLNTSIPPPPLVNVPPQSNSSGGTNAANCSSSVANSSIPNERYFHPISSSSSNPPPSSSSSYPVELHVTNLDQSVEPSEMKRILGACFTEHVTSGPVHVSVFTQSDGTQAAAVKLRSAQDAQVAISQLHRKKIGFKRISISYSNSGVPNHSPALIRSQIISLLQEVPKYKLPLFKFREMFEMRYSTSISVSELYKMKDVCTISDESNGRIIALNPDQRENTTPSPINRQTNSTPLLEQPYCTLHFKLSHQNSSATLSSCAEDKGWAELEASTLPSVKLPLSEFAVRVTNLIELHAGALPLLSFPDCYEAQFGSLCPDESGVPLEHLVTCIRGVELVLNSYAGIKYLRKVDPSVMQAAGNSGPHASMLDDGNASCNETSPSVSPSLQGQMTLLCRELVDLLKTFPHCTMVFNKFIPAYHHHFGRQCRVADYGFTKLIDLLEAIPHVVQVMGEGSRRLITLSHRAQMRRFTSDLLRCLKSVPNKQCLMSAFPAVFARVHARPFDPVDYGLSSLSDLLANVSENTIVICPATTSTTCNGGVDEAAAGSENVPQEGDVMIAVPKREQTSDEIERTKKFSREVVEVLSHMPHYSILFNKFIPSYHHHYGHQCRVADFGFTKLIELFESIPEVVTIEDDVEDRRITLTTKEKLNVLLEQTKSLITLRSPITLDNLNASFSWQFGYPLRPVCYGCDSLDELVKKLESNIKVQDRKLIIAEDNLLSLKLFRIFLENSPRANPRIPLSDFINIYRKLYKVNIRVEELTGLSDVVTVVPKGGVDYVTLTPLQLFAKDIYHLLYACEGKMSLTSVESMYLKMFGTAVQCAVYGHQSLSSLLGSIASVVTIKGKHKQKILILNRSLSLVGISLPRENNNSSLVEHNNNKTGYYDMQHRGRKLTNSGPEYNGYKNGDYNGYKNGDNVYKSYKNGGAAASNSNGCDSFYDTNSRRYSNPPHSSFADDSQNAAASNGVAAGQQGPVVHLPDFKIHPDTFTCTPLTSPYKGLPTAPHPSELPLPPFQINF</sequence>
<dbReference type="CDD" id="cd08824">
    <property type="entry name" value="LOTUS"/>
    <property type="match status" value="1"/>
</dbReference>
<name>A0A8D8QB74_9HEMI</name>
<feature type="coiled-coil region" evidence="3">
    <location>
        <begin position="1169"/>
        <end position="1196"/>
    </location>
</feature>
<reference evidence="6" key="1">
    <citation type="submission" date="2021-05" db="EMBL/GenBank/DDBJ databases">
        <authorList>
            <person name="Alioto T."/>
            <person name="Alioto T."/>
            <person name="Gomez Garrido J."/>
        </authorList>
    </citation>
    <scope>NUCLEOTIDE SEQUENCE</scope>
</reference>
<accession>A0A8D8QB74</accession>
<dbReference type="PROSITE" id="PS51644">
    <property type="entry name" value="HTH_OST"/>
    <property type="match status" value="4"/>
</dbReference>
<dbReference type="InterPro" id="IPR021139">
    <property type="entry name" value="NYN"/>
</dbReference>
<feature type="domain" description="HTH OST-type" evidence="5">
    <location>
        <begin position="869"/>
        <end position="943"/>
    </location>
</feature>
<dbReference type="InterPro" id="IPR012677">
    <property type="entry name" value="Nucleotide-bd_a/b_plait_sf"/>
</dbReference>
<feature type="region of interest" description="Disordered" evidence="4">
    <location>
        <begin position="1"/>
        <end position="30"/>
    </location>
</feature>
<dbReference type="InterPro" id="IPR025605">
    <property type="entry name" value="OST-HTH/LOTUS_dom"/>
</dbReference>
<evidence type="ECO:0000256" key="3">
    <source>
        <dbReference type="SAM" id="Coils"/>
    </source>
</evidence>
<keyword evidence="3" id="KW-0175">Coiled coil</keyword>